<protein>
    <submittedName>
        <fullName evidence="1">Uncharacterized protein</fullName>
    </submittedName>
</protein>
<accession>A0A4V3UQB0</accession>
<evidence type="ECO:0000313" key="1">
    <source>
        <dbReference type="EMBL" id="THC98334.1"/>
    </source>
</evidence>
<dbReference type="AlphaFoldDB" id="A0A4V3UQB0"/>
<dbReference type="EMBL" id="SOSA01000047">
    <property type="protein sequence ID" value="THC98334.1"/>
    <property type="molecule type" value="Genomic_DNA"/>
</dbReference>
<proteinExistence type="predicted"/>
<dbReference type="Proteomes" id="UP000308092">
    <property type="component" value="Unassembled WGS sequence"/>
</dbReference>
<name>A0A4V3UQB0_9EURO</name>
<organism evidence="1 2">
    <name type="scientific">Aspergillus tanneri</name>
    <dbReference type="NCBI Taxonomy" id="1220188"/>
    <lineage>
        <taxon>Eukaryota</taxon>
        <taxon>Fungi</taxon>
        <taxon>Dikarya</taxon>
        <taxon>Ascomycota</taxon>
        <taxon>Pezizomycotina</taxon>
        <taxon>Eurotiomycetes</taxon>
        <taxon>Eurotiomycetidae</taxon>
        <taxon>Eurotiales</taxon>
        <taxon>Aspergillaceae</taxon>
        <taxon>Aspergillus</taxon>
        <taxon>Aspergillus subgen. Circumdati</taxon>
    </lineage>
</organism>
<reference evidence="1 2" key="1">
    <citation type="submission" date="2019-03" db="EMBL/GenBank/DDBJ databases">
        <title>The genome sequence of a newly discovered highly antifungal drug resistant Aspergillus species, Aspergillus tanneri NIH 1004.</title>
        <authorList>
            <person name="Mounaud S."/>
            <person name="Singh I."/>
            <person name="Joardar V."/>
            <person name="Pakala S."/>
            <person name="Pakala S."/>
            <person name="Venepally P."/>
            <person name="Hoover J."/>
            <person name="Nierman W."/>
            <person name="Chung J."/>
            <person name="Losada L."/>
        </authorList>
    </citation>
    <scope>NUCLEOTIDE SEQUENCE [LARGE SCALE GENOMIC DNA]</scope>
    <source>
        <strain evidence="1 2">NIH1004</strain>
    </source>
</reference>
<comment type="caution">
    <text evidence="1">The sequence shown here is derived from an EMBL/GenBank/DDBJ whole genome shotgun (WGS) entry which is preliminary data.</text>
</comment>
<keyword evidence="2" id="KW-1185">Reference proteome</keyword>
<evidence type="ECO:0000313" key="2">
    <source>
        <dbReference type="Proteomes" id="UP000308092"/>
    </source>
</evidence>
<gene>
    <name evidence="1" type="ORF">EYZ11_002195</name>
</gene>
<dbReference type="VEuPathDB" id="FungiDB:EYZ11_002195"/>
<sequence length="124" mass="13893">MAESFITPRRKHGKYDIVFVLEEAPIVLFTLELSMEYAPGDILEAVLPGAQYKPLISCLRNNHSSELGICKILQNVGMYGMEASFVELKQSFHNREFDSSRSLMLVMECREGPKVAGGHNVTKS</sequence>